<evidence type="ECO:0000259" key="4">
    <source>
        <dbReference type="Pfam" id="PF07992"/>
    </source>
</evidence>
<evidence type="ECO:0000256" key="2">
    <source>
        <dbReference type="ARBA" id="ARBA00023002"/>
    </source>
</evidence>
<dbReference type="GO" id="GO:0004791">
    <property type="term" value="F:thioredoxin-disulfide reductase (NADPH) activity"/>
    <property type="evidence" value="ECO:0007669"/>
    <property type="project" value="UniProtKB-EC"/>
</dbReference>
<comment type="catalytic activity">
    <reaction evidence="3">
        <text>[thioredoxin]-dithiol + NADP(+) = [thioredoxin]-disulfide + NADPH + H(+)</text>
        <dbReference type="Rhea" id="RHEA:20345"/>
        <dbReference type="Rhea" id="RHEA-COMP:10698"/>
        <dbReference type="Rhea" id="RHEA-COMP:10700"/>
        <dbReference type="ChEBI" id="CHEBI:15378"/>
        <dbReference type="ChEBI" id="CHEBI:29950"/>
        <dbReference type="ChEBI" id="CHEBI:50058"/>
        <dbReference type="ChEBI" id="CHEBI:57783"/>
        <dbReference type="ChEBI" id="CHEBI:58349"/>
        <dbReference type="EC" id="1.8.1.9"/>
    </reaction>
</comment>
<dbReference type="RefSeq" id="WP_069570475.1">
    <property type="nucleotide sequence ID" value="NZ_CP017157.1"/>
</dbReference>
<proteinExistence type="predicted"/>
<dbReference type="Gene3D" id="3.50.50.60">
    <property type="entry name" value="FAD/NAD(P)-binding domain"/>
    <property type="match status" value="2"/>
</dbReference>
<dbReference type="OrthoDB" id="9786503at2"/>
<dbReference type="InterPro" id="IPR050097">
    <property type="entry name" value="Ferredoxin-NADP_redctase_2"/>
</dbReference>
<sequence>MNTEEMLEEFDVVVVGGGTAGLSGALTLARARRSVLVLDSGQPRNAPADAAHGLLSRDGVSPRDLLRTGRIEVARYGGMLLQEGATSARRTDGGFVVGTQSGRTFRARRLLVTTGLVDELPEVPGLWARWGRDVLHCPYCHGWEVRDRTIGVLGTSAASVHQALLFRQWSPRVALFLHSGPEPSEEQWERLAARGIEVVQGEVSGLEVTNDALSGVRLASGLRVPVDALVVAPRFVARGEILSGLGVDPVDHPMGVGTCVPSEPGGATETPGVYVAGNVTDVMGGLPAAQASGVAAAAAINADLVNADADEAVARRRSAQVFSAADEALVCERVLGDRRHGLDSMLPPESGR</sequence>
<dbReference type="PRINTS" id="PR00368">
    <property type="entry name" value="FADPNR"/>
</dbReference>
<keyword evidence="2" id="KW-0560">Oxidoreductase</keyword>
<organism evidence="5 6">
    <name type="scientific">Streptomyces lydicus</name>
    <dbReference type="NCBI Taxonomy" id="47763"/>
    <lineage>
        <taxon>Bacteria</taxon>
        <taxon>Bacillati</taxon>
        <taxon>Actinomycetota</taxon>
        <taxon>Actinomycetes</taxon>
        <taxon>Kitasatosporales</taxon>
        <taxon>Streptomycetaceae</taxon>
        <taxon>Streptomyces</taxon>
    </lineage>
</organism>
<dbReference type="KEGG" id="slc:SL103_20765"/>
<dbReference type="Pfam" id="PF07992">
    <property type="entry name" value="Pyr_redox_2"/>
    <property type="match status" value="1"/>
</dbReference>
<evidence type="ECO:0000313" key="5">
    <source>
        <dbReference type="EMBL" id="AOP48342.1"/>
    </source>
</evidence>
<keyword evidence="1" id="KW-0285">Flavoprotein</keyword>
<dbReference type="AlphaFoldDB" id="A0A1D7VNM2"/>
<dbReference type="InterPro" id="IPR036188">
    <property type="entry name" value="FAD/NAD-bd_sf"/>
</dbReference>
<dbReference type="PANTHER" id="PTHR48105">
    <property type="entry name" value="THIOREDOXIN REDUCTASE 1-RELATED-RELATED"/>
    <property type="match status" value="1"/>
</dbReference>
<name>A0A1D7VNM2_9ACTN</name>
<dbReference type="Proteomes" id="UP000094094">
    <property type="component" value="Chromosome"/>
</dbReference>
<evidence type="ECO:0000313" key="6">
    <source>
        <dbReference type="Proteomes" id="UP000094094"/>
    </source>
</evidence>
<accession>A0A1D7VNM2</accession>
<evidence type="ECO:0000256" key="3">
    <source>
        <dbReference type="ARBA" id="ARBA00048132"/>
    </source>
</evidence>
<feature type="domain" description="FAD/NAD(P)-binding" evidence="4">
    <location>
        <begin position="10"/>
        <end position="293"/>
    </location>
</feature>
<keyword evidence="6" id="KW-1185">Reference proteome</keyword>
<protein>
    <submittedName>
        <fullName evidence="5">Thioredoxin reductase</fullName>
    </submittedName>
</protein>
<dbReference type="PRINTS" id="PR00469">
    <property type="entry name" value="PNDRDTASEII"/>
</dbReference>
<dbReference type="SUPFAM" id="SSF51905">
    <property type="entry name" value="FAD/NAD(P)-binding domain"/>
    <property type="match status" value="1"/>
</dbReference>
<dbReference type="InterPro" id="IPR023753">
    <property type="entry name" value="FAD/NAD-binding_dom"/>
</dbReference>
<reference evidence="5 6" key="1">
    <citation type="submission" date="2016-09" db="EMBL/GenBank/DDBJ databases">
        <title>Complete genome sequencing of Streptomyces lydicus 103 and metabolic pathways analysis of antibiotic biosynthesis.</title>
        <authorList>
            <person name="Jia N."/>
            <person name="Ding M.-Z."/>
            <person name="Gao F."/>
            <person name="Yuan Y.-J."/>
        </authorList>
    </citation>
    <scope>NUCLEOTIDE SEQUENCE [LARGE SCALE GENOMIC DNA]</scope>
    <source>
        <strain evidence="5 6">103</strain>
    </source>
</reference>
<dbReference type="EMBL" id="CP017157">
    <property type="protein sequence ID" value="AOP48342.1"/>
    <property type="molecule type" value="Genomic_DNA"/>
</dbReference>
<gene>
    <name evidence="5" type="ORF">SL103_20765</name>
</gene>
<evidence type="ECO:0000256" key="1">
    <source>
        <dbReference type="ARBA" id="ARBA00022630"/>
    </source>
</evidence>